<evidence type="ECO:0000256" key="3">
    <source>
        <dbReference type="ARBA" id="ARBA00012978"/>
    </source>
</evidence>
<dbReference type="CDD" id="cd00827">
    <property type="entry name" value="init_cond_enzymes"/>
    <property type="match status" value="1"/>
</dbReference>
<keyword evidence="15" id="KW-1185">Reference proteome</keyword>
<dbReference type="GO" id="GO:0010142">
    <property type="term" value="P:farnesyl diphosphate biosynthetic process, mevalonate pathway"/>
    <property type="evidence" value="ECO:0007669"/>
    <property type="project" value="InterPro"/>
</dbReference>
<feature type="active site" description="Acyl-thioester intermediate" evidence="9">
    <location>
        <position position="137"/>
    </location>
</feature>
<accession>A0A8I6RG22</accession>
<evidence type="ECO:0000313" key="15">
    <source>
        <dbReference type="Proteomes" id="UP000494040"/>
    </source>
</evidence>
<feature type="domain" description="Hydroxymethylglutaryl-coenzyme A synthase N-terminal" evidence="12">
    <location>
        <begin position="21"/>
        <end position="194"/>
    </location>
</feature>
<dbReference type="InterPro" id="IPR016039">
    <property type="entry name" value="Thiolase-like"/>
</dbReference>
<dbReference type="AlphaFoldDB" id="A0A8I6RG22"/>
<keyword evidence="11" id="KW-0443">Lipid metabolism</keyword>
<dbReference type="FunFam" id="3.40.47.10:FF:000008">
    <property type="entry name" value="3-hydroxy-3-methylglutaryl coenzyme A synthase"/>
    <property type="match status" value="1"/>
</dbReference>
<comment type="function">
    <text evidence="11">Catalyzes the condensation of acetyl-CoA with acetoacetyl-CoA to form HMG-CoA.</text>
</comment>
<dbReference type="SUPFAM" id="SSF53901">
    <property type="entry name" value="Thiolase-like"/>
    <property type="match status" value="2"/>
</dbReference>
<dbReference type="InterPro" id="IPR013528">
    <property type="entry name" value="HMG_CoA_synth_N"/>
</dbReference>
<protein>
    <recommendedName>
        <fullName evidence="3 11">Hydroxymethylglutaryl-CoA synthase</fullName>
        <shortName evidence="11">HMG-CoA synthase</shortName>
        <ecNumber evidence="3 11">2.3.3.10</ecNumber>
    </recommendedName>
    <alternativeName>
        <fullName evidence="11">3-hydroxy-3-methylglutaryl coenzyme A synthase</fullName>
    </alternativeName>
</protein>
<proteinExistence type="inferred from homology"/>
<dbReference type="Pfam" id="PF08540">
    <property type="entry name" value="HMG_CoA_synt_C"/>
    <property type="match status" value="1"/>
</dbReference>
<dbReference type="OrthoDB" id="1269963at2759"/>
<organism evidence="14 15">
    <name type="scientific">Cimex lectularius</name>
    <name type="common">Bed bug</name>
    <name type="synonym">Acanthia lectularia</name>
    <dbReference type="NCBI Taxonomy" id="79782"/>
    <lineage>
        <taxon>Eukaryota</taxon>
        <taxon>Metazoa</taxon>
        <taxon>Ecdysozoa</taxon>
        <taxon>Arthropoda</taxon>
        <taxon>Hexapoda</taxon>
        <taxon>Insecta</taxon>
        <taxon>Pterygota</taxon>
        <taxon>Neoptera</taxon>
        <taxon>Paraneoptera</taxon>
        <taxon>Hemiptera</taxon>
        <taxon>Heteroptera</taxon>
        <taxon>Panheteroptera</taxon>
        <taxon>Cimicomorpha</taxon>
        <taxon>Cimicidae</taxon>
        <taxon>Cimex</taxon>
    </lineage>
</organism>
<keyword evidence="4 11" id="KW-0808">Transferase</keyword>
<evidence type="ECO:0000256" key="8">
    <source>
        <dbReference type="ARBA" id="ARBA00056639"/>
    </source>
</evidence>
<dbReference type="EnsemblMetazoa" id="XM_014388757.2">
    <property type="protein sequence ID" value="XP_014244243.1"/>
    <property type="gene ID" value="LOC106663707"/>
</dbReference>
<evidence type="ECO:0000256" key="11">
    <source>
        <dbReference type="RuleBase" id="RU364071"/>
    </source>
</evidence>
<feature type="binding site" evidence="10">
    <location>
        <position position="278"/>
    </location>
    <ligand>
        <name>CoA</name>
        <dbReference type="ChEBI" id="CHEBI:57287"/>
    </ligand>
</feature>
<dbReference type="EnsemblMetazoa" id="XM_014388755.2">
    <property type="protein sequence ID" value="XP_014244241.1"/>
    <property type="gene ID" value="LOC106663707"/>
</dbReference>
<comment type="function">
    <text evidence="8">This enzyme condenses acetyl-CoA with acetoacetyl-CoA to form HMG-CoA, which is the substrate for HMG-CoA reductase.</text>
</comment>
<keyword evidence="11" id="KW-0444">Lipid biosynthesis</keyword>
<dbReference type="GeneID" id="106663707"/>
<dbReference type="GO" id="GO:0006084">
    <property type="term" value="P:acetyl-CoA metabolic process"/>
    <property type="evidence" value="ECO:0007669"/>
    <property type="project" value="InterPro"/>
</dbReference>
<dbReference type="Gene3D" id="3.40.47.10">
    <property type="match status" value="1"/>
</dbReference>
<evidence type="ECO:0000256" key="5">
    <source>
        <dbReference type="ARBA" id="ARBA00022955"/>
    </source>
</evidence>
<dbReference type="NCBIfam" id="TIGR01833">
    <property type="entry name" value="HMG-CoA-S_euk"/>
    <property type="match status" value="1"/>
</dbReference>
<dbReference type="RefSeq" id="XP_014244241.1">
    <property type="nucleotide sequence ID" value="XM_014388755.2"/>
</dbReference>
<evidence type="ECO:0000256" key="6">
    <source>
        <dbReference type="ARBA" id="ARBA00023011"/>
    </source>
</evidence>
<dbReference type="PANTHER" id="PTHR43323">
    <property type="entry name" value="3-HYDROXY-3-METHYLGLUTARYL COENZYME A SYNTHASE"/>
    <property type="match status" value="1"/>
</dbReference>
<evidence type="ECO:0000256" key="1">
    <source>
        <dbReference type="ARBA" id="ARBA00005218"/>
    </source>
</evidence>
<evidence type="ECO:0000256" key="7">
    <source>
        <dbReference type="ARBA" id="ARBA00049887"/>
    </source>
</evidence>
<keyword evidence="11" id="KW-1207">Sterol metabolism</keyword>
<evidence type="ECO:0000259" key="13">
    <source>
        <dbReference type="Pfam" id="PF08540"/>
    </source>
</evidence>
<evidence type="ECO:0000256" key="9">
    <source>
        <dbReference type="PIRSR" id="PIRSR610122-1"/>
    </source>
</evidence>
<dbReference type="OMA" id="DDAYNWI"/>
<dbReference type="EC" id="2.3.3.10" evidence="3 11"/>
<feature type="active site" description="Proton donor/acceptor" evidence="9">
    <location>
        <position position="273"/>
    </location>
</feature>
<reference evidence="14" key="1">
    <citation type="submission" date="2022-01" db="UniProtKB">
        <authorList>
            <consortium name="EnsemblMetazoa"/>
        </authorList>
    </citation>
    <scope>IDENTIFICATION</scope>
</reference>
<keyword evidence="5 11" id="KW-0752">Steroid biosynthesis</keyword>
<dbReference type="EnsemblMetazoa" id="XM_024227903.1">
    <property type="protein sequence ID" value="XP_024083671.1"/>
    <property type="gene ID" value="LOC106663707"/>
</dbReference>
<keyword evidence="6 11" id="KW-0756">Sterol biosynthesis</keyword>
<dbReference type="RefSeq" id="XP_014244243.1">
    <property type="nucleotide sequence ID" value="XM_014388757.2"/>
</dbReference>
<feature type="domain" description="Hydroxymethylglutaryl-coenzyme A synthase C-terminal" evidence="13">
    <location>
        <begin position="195"/>
        <end position="474"/>
    </location>
</feature>
<evidence type="ECO:0000256" key="2">
    <source>
        <dbReference type="ARBA" id="ARBA00007061"/>
    </source>
</evidence>
<evidence type="ECO:0000259" key="12">
    <source>
        <dbReference type="Pfam" id="PF01154"/>
    </source>
</evidence>
<dbReference type="GO" id="GO:0004421">
    <property type="term" value="F:hydroxymethylglutaryl-CoA synthase activity"/>
    <property type="evidence" value="ECO:0007669"/>
    <property type="project" value="UniProtKB-EC"/>
</dbReference>
<dbReference type="Pfam" id="PF01154">
    <property type="entry name" value="HMG_CoA_synt_N"/>
    <property type="match status" value="1"/>
</dbReference>
<dbReference type="EnsemblMetazoa" id="XM_014388758.2">
    <property type="protein sequence ID" value="XP_014244244.1"/>
    <property type="gene ID" value="LOC106663707"/>
</dbReference>
<comment type="pathway">
    <text evidence="1 11">Metabolic intermediate biosynthesis; (R)-mevalonate biosynthesis; (R)-mevalonate from acetyl-CoA: step 2/3.</text>
</comment>
<dbReference type="KEGG" id="clec:106663707"/>
<dbReference type="GO" id="GO:0016126">
    <property type="term" value="P:sterol biosynthetic process"/>
    <property type="evidence" value="ECO:0007669"/>
    <property type="project" value="UniProtKB-KW"/>
</dbReference>
<sequence>MGDHCGYTHRSCQNFKKMGSWPEDVGIIGMHMVVPSTYVAQDELEVFHNVSTGKYTIGLGQDKMGFCTDLEDINSLCLTAVSQLVSKMGISYSDIGRLEVGTETIIDKSKSVKTVLMQLFEESGNHDVEGLDTTNACYGGTAAFMNALSWVESSAWDGRLAIVVAGDIAIYAEGSARPTGGAGAIAMLIGPNAPLVIERGLRATYMAHAYDFYKPNLSSEYPTVDGKLSIQCYLSALDSCYQLYCQKARKFSGLTGESNDAVGINSFDAMIFHSPYCKLVEKSFARLVLNDFLNTPKERVVELYPGLETFVDVKLADTYFDRNVEKGFMAFSKNLYKNKTLPSLLLSNQVGNMYTASLYGGLVSYLTSKSIEELEGQRIGLFSYGSGLASTMFSAKLVAGPKLAKLVSGLEYMKETLNNRKKVSPEEFSKIMEIREKNHNVAPYTPVGSVDWLFPGTWYLLQVDSQYKRSYKQKM</sequence>
<keyword evidence="11" id="KW-0753">Steroid metabolism</keyword>
<comment type="similarity">
    <text evidence="2 11">Belongs to the thiolase-like superfamily. HMG-CoA synthase family.</text>
</comment>
<dbReference type="InterPro" id="IPR010122">
    <property type="entry name" value="HMG_CoA_synthase_euk"/>
</dbReference>
<dbReference type="UniPathway" id="UPA00058">
    <property type="reaction ID" value="UER00102"/>
</dbReference>
<dbReference type="InterPro" id="IPR013746">
    <property type="entry name" value="HMG_CoA_synt_C_dom"/>
</dbReference>
<feature type="binding site" evidence="10">
    <location>
        <position position="282"/>
    </location>
    <ligand>
        <name>CoA</name>
        <dbReference type="ChEBI" id="CHEBI:57287"/>
    </ligand>
</feature>
<feature type="active site" description="Proton donor/acceptor" evidence="9">
    <location>
        <position position="103"/>
    </location>
</feature>
<dbReference type="PANTHER" id="PTHR43323:SF2">
    <property type="entry name" value="HYDROXYMETHYLGLUTARYL-COA SYNTHASE"/>
    <property type="match status" value="1"/>
</dbReference>
<evidence type="ECO:0000256" key="10">
    <source>
        <dbReference type="PIRSR" id="PIRSR610122-2"/>
    </source>
</evidence>
<dbReference type="RefSeq" id="XP_024083671.1">
    <property type="nucleotide sequence ID" value="XM_024227903.1"/>
</dbReference>
<feature type="binding site" evidence="10">
    <location>
        <position position="229"/>
    </location>
    <ligand>
        <name>CoA</name>
        <dbReference type="ChEBI" id="CHEBI:57287"/>
    </ligand>
</feature>
<dbReference type="Proteomes" id="UP000494040">
    <property type="component" value="Unassembled WGS sequence"/>
</dbReference>
<name>A0A8I6RG22_CIMLE</name>
<comment type="catalytic activity">
    <reaction evidence="7">
        <text>acetoacetyl-CoA + acetyl-CoA + H2O = (3S)-3-hydroxy-3-methylglutaryl-CoA + CoA + H(+)</text>
        <dbReference type="Rhea" id="RHEA:10188"/>
        <dbReference type="ChEBI" id="CHEBI:15377"/>
        <dbReference type="ChEBI" id="CHEBI:15378"/>
        <dbReference type="ChEBI" id="CHEBI:43074"/>
        <dbReference type="ChEBI" id="CHEBI:57286"/>
        <dbReference type="ChEBI" id="CHEBI:57287"/>
        <dbReference type="ChEBI" id="CHEBI:57288"/>
        <dbReference type="EC" id="2.3.3.10"/>
    </reaction>
    <physiologicalReaction direction="left-to-right" evidence="7">
        <dbReference type="Rhea" id="RHEA:10189"/>
    </physiologicalReaction>
</comment>
<evidence type="ECO:0000313" key="14">
    <source>
        <dbReference type="EnsemblMetazoa" id="XP_014244244.1"/>
    </source>
</evidence>
<evidence type="ECO:0000256" key="4">
    <source>
        <dbReference type="ARBA" id="ARBA00022679"/>
    </source>
</evidence>
<dbReference type="RefSeq" id="XP_014244244.1">
    <property type="nucleotide sequence ID" value="XM_014388758.2"/>
</dbReference>